<dbReference type="GO" id="GO:0016747">
    <property type="term" value="F:acyltransferase activity, transferring groups other than amino-acyl groups"/>
    <property type="evidence" value="ECO:0007669"/>
    <property type="project" value="TreeGrafter"/>
</dbReference>
<gene>
    <name evidence="1" type="ORF">EDD29_6636</name>
</gene>
<dbReference type="AlphaFoldDB" id="A0A3N1D614"/>
<dbReference type="PANTHER" id="PTHR48098:SF1">
    <property type="entry name" value="DIACYLGLYCEROL ACYLTRANSFERASE_MYCOLYLTRANSFERASE AG85A"/>
    <property type="match status" value="1"/>
</dbReference>
<evidence type="ECO:0000313" key="2">
    <source>
        <dbReference type="Proteomes" id="UP000272400"/>
    </source>
</evidence>
<dbReference type="Gene3D" id="3.40.50.1820">
    <property type="entry name" value="alpha/beta hydrolase"/>
    <property type="match status" value="1"/>
</dbReference>
<keyword evidence="1" id="KW-0378">Hydrolase</keyword>
<dbReference type="SUPFAM" id="SSF53474">
    <property type="entry name" value="alpha/beta-Hydrolases"/>
    <property type="match status" value="1"/>
</dbReference>
<dbReference type="InterPro" id="IPR029058">
    <property type="entry name" value="AB_hydrolase_fold"/>
</dbReference>
<sequence length="340" mass="36661">MRRAARSVIGTFSLVSAVLRTVATIAPGGPARARVPSADDGARVVGERRQGRVLDLTVRSPALGEDRRVRLLLPPGWARDAARTWPALWLLHGPGGDHTSWTSHTDVASLTEQDDFLVVLPEGGACAAYTDPLRPRRGGARWETFHLAELTQILERGYRAGPSRAVAGCSQGGRGALAYAARHRGTFRAVAAFSAPVDTLHHSASTLDGPDLMELTAAVARVDWANVWGDPAEQRALWKRHNPYDLVTQLTGVRLHLACGTGAPGPLDPLPHAGPDPVETLVHTVNTLYAAKLQQLGVPATTRFHPGTHSWPYWSREFERALPVLREALIPPPVSGERAA</sequence>
<dbReference type="PANTHER" id="PTHR48098">
    <property type="entry name" value="ENTEROCHELIN ESTERASE-RELATED"/>
    <property type="match status" value="1"/>
</dbReference>
<dbReference type="InterPro" id="IPR050583">
    <property type="entry name" value="Mycobacterial_A85_antigen"/>
</dbReference>
<protein>
    <submittedName>
        <fullName evidence="1">S-formylglutathione hydrolase FrmB</fullName>
    </submittedName>
</protein>
<dbReference type="RefSeq" id="WP_123668122.1">
    <property type="nucleotide sequence ID" value="NZ_RJKE01000001.1"/>
</dbReference>
<dbReference type="OrthoDB" id="4527292at2"/>
<organism evidence="1 2">
    <name type="scientific">Actinocorallia herbida</name>
    <dbReference type="NCBI Taxonomy" id="58109"/>
    <lineage>
        <taxon>Bacteria</taxon>
        <taxon>Bacillati</taxon>
        <taxon>Actinomycetota</taxon>
        <taxon>Actinomycetes</taxon>
        <taxon>Streptosporangiales</taxon>
        <taxon>Thermomonosporaceae</taxon>
        <taxon>Actinocorallia</taxon>
    </lineage>
</organism>
<dbReference type="Pfam" id="PF00756">
    <property type="entry name" value="Esterase"/>
    <property type="match status" value="1"/>
</dbReference>
<proteinExistence type="predicted"/>
<keyword evidence="2" id="KW-1185">Reference proteome</keyword>
<evidence type="ECO:0000313" key="1">
    <source>
        <dbReference type="EMBL" id="ROO88950.1"/>
    </source>
</evidence>
<dbReference type="GO" id="GO:0016787">
    <property type="term" value="F:hydrolase activity"/>
    <property type="evidence" value="ECO:0007669"/>
    <property type="project" value="UniProtKB-KW"/>
</dbReference>
<reference evidence="1 2" key="1">
    <citation type="submission" date="2018-11" db="EMBL/GenBank/DDBJ databases">
        <title>Sequencing the genomes of 1000 actinobacteria strains.</title>
        <authorList>
            <person name="Klenk H.-P."/>
        </authorList>
    </citation>
    <scope>NUCLEOTIDE SEQUENCE [LARGE SCALE GENOMIC DNA]</scope>
    <source>
        <strain evidence="1 2">DSM 44254</strain>
    </source>
</reference>
<dbReference type="InterPro" id="IPR000801">
    <property type="entry name" value="Esterase-like"/>
</dbReference>
<comment type="caution">
    <text evidence="1">The sequence shown here is derived from an EMBL/GenBank/DDBJ whole genome shotgun (WGS) entry which is preliminary data.</text>
</comment>
<dbReference type="Proteomes" id="UP000272400">
    <property type="component" value="Unassembled WGS sequence"/>
</dbReference>
<dbReference type="EMBL" id="RJKE01000001">
    <property type="protein sequence ID" value="ROO88950.1"/>
    <property type="molecule type" value="Genomic_DNA"/>
</dbReference>
<name>A0A3N1D614_9ACTN</name>
<accession>A0A3N1D614</accession>